<keyword evidence="2" id="KW-1185">Reference proteome</keyword>
<dbReference type="Proteomes" id="UP000694891">
    <property type="component" value="Unplaced"/>
</dbReference>
<dbReference type="RefSeq" id="XP_008286895.1">
    <property type="nucleotide sequence ID" value="XM_008288673.1"/>
</dbReference>
<feature type="compositionally biased region" description="Acidic residues" evidence="1">
    <location>
        <begin position="303"/>
        <end position="314"/>
    </location>
</feature>
<organism evidence="2 3">
    <name type="scientific">Stegastes partitus</name>
    <name type="common">bicolor damselfish</name>
    <dbReference type="NCBI Taxonomy" id="144197"/>
    <lineage>
        <taxon>Eukaryota</taxon>
        <taxon>Metazoa</taxon>
        <taxon>Chordata</taxon>
        <taxon>Craniata</taxon>
        <taxon>Vertebrata</taxon>
        <taxon>Euteleostomi</taxon>
        <taxon>Actinopterygii</taxon>
        <taxon>Neopterygii</taxon>
        <taxon>Teleostei</taxon>
        <taxon>Neoteleostei</taxon>
        <taxon>Acanthomorphata</taxon>
        <taxon>Ovalentaria</taxon>
        <taxon>Pomacentridae</taxon>
        <taxon>Stegastes</taxon>
    </lineage>
</organism>
<evidence type="ECO:0000313" key="6">
    <source>
        <dbReference type="RefSeq" id="XP_008286896.1"/>
    </source>
</evidence>
<protein>
    <submittedName>
        <fullName evidence="3 4">Uncharacterized protein LOC103362345</fullName>
    </submittedName>
</protein>
<feature type="compositionally biased region" description="Basic and acidic residues" evidence="1">
    <location>
        <begin position="392"/>
        <end position="413"/>
    </location>
</feature>
<feature type="region of interest" description="Disordered" evidence="1">
    <location>
        <begin position="124"/>
        <end position="150"/>
    </location>
</feature>
<gene>
    <name evidence="3 4 5 6" type="primary">LOC103362345</name>
</gene>
<feature type="compositionally biased region" description="Acidic residues" evidence="1">
    <location>
        <begin position="332"/>
        <end position="347"/>
    </location>
</feature>
<dbReference type="RefSeq" id="XP_008286893.1">
    <property type="nucleotide sequence ID" value="XM_008288671.1"/>
</dbReference>
<feature type="compositionally biased region" description="Low complexity" evidence="1">
    <location>
        <begin position="969"/>
        <end position="981"/>
    </location>
</feature>
<name>A0A9Y4K5A3_9TELE</name>
<dbReference type="GeneID" id="103362345"/>
<feature type="region of interest" description="Disordered" evidence="1">
    <location>
        <begin position="951"/>
        <end position="981"/>
    </location>
</feature>
<dbReference type="AlphaFoldDB" id="A0A9Y4K5A3"/>
<evidence type="ECO:0000313" key="3">
    <source>
        <dbReference type="RefSeq" id="XP_008286893.1"/>
    </source>
</evidence>
<feature type="compositionally biased region" description="Polar residues" evidence="1">
    <location>
        <begin position="185"/>
        <end position="194"/>
    </location>
</feature>
<feature type="region of interest" description="Disordered" evidence="1">
    <location>
        <begin position="185"/>
        <end position="223"/>
    </location>
</feature>
<feature type="compositionally biased region" description="Basic and acidic residues" evidence="1">
    <location>
        <begin position="278"/>
        <end position="292"/>
    </location>
</feature>
<evidence type="ECO:0000313" key="4">
    <source>
        <dbReference type="RefSeq" id="XP_008286894.1"/>
    </source>
</evidence>
<accession>A0A9Y4K5A3</accession>
<evidence type="ECO:0000313" key="2">
    <source>
        <dbReference type="Proteomes" id="UP000694891"/>
    </source>
</evidence>
<dbReference type="PANTHER" id="PTHR33480:SF5">
    <property type="entry name" value="SI:DKEY-51D8.9"/>
    <property type="match status" value="1"/>
</dbReference>
<feature type="compositionally biased region" description="Basic and acidic residues" evidence="1">
    <location>
        <begin position="348"/>
        <end position="366"/>
    </location>
</feature>
<sequence length="1092" mass="121667">MMDNPTANKSHIPCQAWAGQNGWSAASSQGLINPLTSSQQLSLGMASGQRPSYNHLQASSQSCMSDLSTLSSRNSLHHTPLYRAPHISGVSSSTALFSNTSVPGASHMTAFAQQGPHTSSILMTANQGKNMPTPSHPQPDQRPEPCRAQHLPPLSQHQVSFQTPLTSQGLPSGLQDLTVSLPSCGQHEQPQWMPSSHCRGGVSESVPAAHPDKEPLQDGNVLPLMSNDRRRSVLLHQRSQLLKQLAEMDKILESLPPEDSRDGHSPHTAAQSSPSVDDSSRCEQMKTSDAHQGKSHPSSPSFYEEENETCDSPEDVMSAAESAKEDNASAESWDDSDPDYLPDSDADVSDRPSKTKTKDYSSDEISHGSPSTPTGQRPPLPEEEGCESESSVSKEESVTPPKKPRENNRKKLSETLVLPVSSSKAQRVYDKRNYCLFCSKPVLKMSRHLERLHSDRAEVAAAFQFPKHSRERRKIHCRLINQGNFKHNKNVLKTGDGQLVVRKRPKRTAQAQDFLHCLYCQGLYVKKALSRHMKKCPEKEKNADECDISRRRVASRCMLQTVNCEDLGISDSVKNIIGEMVYDEVTQAVIGDRIIRQYAEQMFDQYGRDVQKHHYIRQNLRQVGRLVLEAQKITPMQSLEDFFYPSNFRHVVSAVNVLAGYDSERKTYSTPSLALKLGYNLQKTCSIVEANAVKSGDAKLAESAKNFLSVYQKKWNKLISSGALTTLKETKLHSEKQVPFVQDVKRLHFHLENSHHAAEQKLRESPSAESYAALARVVLTRIIIFNRRKPREVSSIPLTAFMSRKKSDVLDDMDVSVSDLERTMCRFFVRVDVRGQCGRMVPVLLKPSFVSALELLVNVREACGVPNKNPFLFGRPSVLSAYKGTEMIQRFVKHCGAQNPKALTSRKIRKHFATMLQLITLDDNEAHQILGPNNQVQVLRQHSDSMLDDAEMEVGARPRPAGRRRAASWDHSGSSSAGSSVAAELYRPPACGAATSATAATPSRCVASGKQDSHCKTKHKWEEAEVRAVERHMMRFIQGHKVPQKDDCIQCLEAEPKALRTRSWKGVKDYVRNRITALKRQSGHSRKSSKKS</sequence>
<evidence type="ECO:0000313" key="5">
    <source>
        <dbReference type="RefSeq" id="XP_008286895.1"/>
    </source>
</evidence>
<feature type="compositionally biased region" description="Basic and acidic residues" evidence="1">
    <location>
        <begin position="255"/>
        <end position="265"/>
    </location>
</feature>
<dbReference type="PANTHER" id="PTHR33480">
    <property type="entry name" value="SET DOMAIN-CONTAINING PROTEIN-RELATED"/>
    <property type="match status" value="1"/>
</dbReference>
<feature type="compositionally biased region" description="Polar residues" evidence="1">
    <location>
        <begin position="124"/>
        <end position="133"/>
    </location>
</feature>
<dbReference type="RefSeq" id="XP_008286896.1">
    <property type="nucleotide sequence ID" value="XM_008288674.1"/>
</dbReference>
<feature type="compositionally biased region" description="Polar residues" evidence="1">
    <location>
        <begin position="268"/>
        <end position="277"/>
    </location>
</feature>
<feature type="region of interest" description="Disordered" evidence="1">
    <location>
        <begin position="255"/>
        <end position="415"/>
    </location>
</feature>
<dbReference type="RefSeq" id="XP_008286894.1">
    <property type="nucleotide sequence ID" value="XM_008288672.1"/>
</dbReference>
<proteinExistence type="predicted"/>
<evidence type="ECO:0000256" key="1">
    <source>
        <dbReference type="SAM" id="MobiDB-lite"/>
    </source>
</evidence>
<reference evidence="3 4" key="1">
    <citation type="submission" date="2025-04" db="UniProtKB">
        <authorList>
            <consortium name="RefSeq"/>
        </authorList>
    </citation>
    <scope>IDENTIFICATION</scope>
</reference>